<keyword evidence="3" id="KW-0813">Transport</keyword>
<keyword evidence="10" id="KW-0739">Sodium transport</keyword>
<feature type="transmembrane region" description="Helical" evidence="12">
    <location>
        <begin position="44"/>
        <end position="63"/>
    </location>
</feature>
<dbReference type="AlphaFoldDB" id="A0A1S3JST1"/>
<evidence type="ECO:0000256" key="11">
    <source>
        <dbReference type="RuleBase" id="RU362091"/>
    </source>
</evidence>
<evidence type="ECO:0000256" key="4">
    <source>
        <dbReference type="ARBA" id="ARBA00022475"/>
    </source>
</evidence>
<keyword evidence="8" id="KW-0406">Ion transport</keyword>
<evidence type="ECO:0000256" key="5">
    <source>
        <dbReference type="ARBA" id="ARBA00022692"/>
    </source>
</evidence>
<feature type="transmembrane region" description="Helical" evidence="12">
    <location>
        <begin position="245"/>
        <end position="263"/>
    </location>
</feature>
<evidence type="ECO:0000313" key="13">
    <source>
        <dbReference type="Proteomes" id="UP000085678"/>
    </source>
</evidence>
<feature type="transmembrane region" description="Helical" evidence="12">
    <location>
        <begin position="302"/>
        <end position="322"/>
    </location>
</feature>
<dbReference type="Pfam" id="PF00474">
    <property type="entry name" value="SSF"/>
    <property type="match status" value="1"/>
</dbReference>
<dbReference type="InterPro" id="IPR038377">
    <property type="entry name" value="Na/Glc_symporter_sf"/>
</dbReference>
<evidence type="ECO:0000256" key="7">
    <source>
        <dbReference type="ARBA" id="ARBA00023053"/>
    </source>
</evidence>
<dbReference type="Gene3D" id="1.20.1730.10">
    <property type="entry name" value="Sodium/glucose cotransporter"/>
    <property type="match status" value="1"/>
</dbReference>
<feature type="transmembrane region" description="Helical" evidence="12">
    <location>
        <begin position="199"/>
        <end position="224"/>
    </location>
</feature>
<keyword evidence="9 12" id="KW-0472">Membrane</keyword>
<dbReference type="PROSITE" id="PS50283">
    <property type="entry name" value="NA_SOLUT_SYMP_3"/>
    <property type="match status" value="1"/>
</dbReference>
<dbReference type="GeneID" id="106175625"/>
<feature type="transmembrane region" description="Helical" evidence="12">
    <location>
        <begin position="369"/>
        <end position="393"/>
    </location>
</feature>
<dbReference type="OrthoDB" id="6132759at2759"/>
<dbReference type="NCBIfam" id="TIGR00813">
    <property type="entry name" value="sss"/>
    <property type="match status" value="1"/>
</dbReference>
<gene>
    <name evidence="14 15" type="primary">LOC106175625</name>
</gene>
<dbReference type="InterPro" id="IPR051163">
    <property type="entry name" value="Sodium:Solute_Symporter_SSF"/>
</dbReference>
<dbReference type="GO" id="GO:0006814">
    <property type="term" value="P:sodium ion transport"/>
    <property type="evidence" value="ECO:0007669"/>
    <property type="project" value="UniProtKB-KW"/>
</dbReference>
<evidence type="ECO:0000256" key="3">
    <source>
        <dbReference type="ARBA" id="ARBA00022448"/>
    </source>
</evidence>
<dbReference type="PANTHER" id="PTHR42985">
    <property type="entry name" value="SODIUM-COUPLED MONOCARBOXYLATE TRANSPORTER"/>
    <property type="match status" value="1"/>
</dbReference>
<evidence type="ECO:0000256" key="8">
    <source>
        <dbReference type="ARBA" id="ARBA00023065"/>
    </source>
</evidence>
<proteinExistence type="inferred from homology"/>
<keyword evidence="7" id="KW-0915">Sodium</keyword>
<name>A0A1S3JST1_LINAN</name>
<reference evidence="15" key="1">
    <citation type="submission" date="2023-09" db="UniProtKB">
        <authorList>
            <consortium name="RefSeq"/>
        </authorList>
    </citation>
    <scope>IDENTIFICATION</scope>
    <source>
        <tissue evidence="14 15">Gonads</tissue>
    </source>
</reference>
<accession>A0A1S3JST1</accession>
<keyword evidence="5 12" id="KW-0812">Transmembrane</keyword>
<sequence>MGVAMYAPATAMEIVTGSPYWVTLILTFVVSSFYSALGGIKAVIWVDALQSFIMLAGVIAILIKGSIEVGGFDKVWEINDMHNRVEPLHLDPNPLIRHTFWTIVVGGMVDILARTGVYQAAVQRYCSVPTLTKAKVTTLMNAPIITIIWSLTCMVGMTMFAYYSQKGCDPLAAGYVSNPNQLIMYFLMDILYYPGVPGLFVGSVMSAVLSTISSIQSAAAAIFWEDWLKGFFKKMPAEKQTMITKGLVVLFGAAGTGLAFFMATVGGTVIQVGLAFIGASVGPLLGLFLLGSVFPWSNWIGAIVGGLTGLAFPLWISFGSLINKPPVNYLPTDITNCTNYLNITAKWASTTPVPTIASEGLNGLYSISYQYNGCIGMATVVVVGLIVSFITGAEKIEDADPKLMMPIFDWLFCCLPRKCSRALSCGIDYDKTKEMRKKGEDFFPPESDEFVEKENGIVNESATIESSRL</sequence>
<dbReference type="RefSeq" id="XP_013413180.1">
    <property type="nucleotide sequence ID" value="XM_013557726.1"/>
</dbReference>
<feature type="transmembrane region" description="Helical" evidence="12">
    <location>
        <begin position="142"/>
        <end position="163"/>
    </location>
</feature>
<evidence type="ECO:0000256" key="12">
    <source>
        <dbReference type="SAM" id="Phobius"/>
    </source>
</evidence>
<comment type="similarity">
    <text evidence="2 11">Belongs to the sodium:solute symporter (SSF) (TC 2.A.21) family.</text>
</comment>
<dbReference type="RefSeq" id="XP_013413181.1">
    <property type="nucleotide sequence ID" value="XM_013557727.2"/>
</dbReference>
<evidence type="ECO:0000313" key="15">
    <source>
        <dbReference type="RefSeq" id="XP_013413181.1"/>
    </source>
</evidence>
<keyword evidence="13" id="KW-1185">Reference proteome</keyword>
<keyword evidence="6 12" id="KW-1133">Transmembrane helix</keyword>
<organism evidence="15">
    <name type="scientific">Lingula anatina</name>
    <name type="common">Brachiopod</name>
    <name type="synonym">Lingula unguis</name>
    <dbReference type="NCBI Taxonomy" id="7574"/>
    <lineage>
        <taxon>Eukaryota</taxon>
        <taxon>Metazoa</taxon>
        <taxon>Spiralia</taxon>
        <taxon>Lophotrochozoa</taxon>
        <taxon>Brachiopoda</taxon>
        <taxon>Linguliformea</taxon>
        <taxon>Lingulata</taxon>
        <taxon>Lingulida</taxon>
        <taxon>Linguloidea</taxon>
        <taxon>Lingulidae</taxon>
        <taxon>Lingula</taxon>
    </lineage>
</organism>
<evidence type="ECO:0000256" key="9">
    <source>
        <dbReference type="ARBA" id="ARBA00023136"/>
    </source>
</evidence>
<evidence type="ECO:0000313" key="14">
    <source>
        <dbReference type="RefSeq" id="XP_013413180.1"/>
    </source>
</evidence>
<evidence type="ECO:0000256" key="2">
    <source>
        <dbReference type="ARBA" id="ARBA00006434"/>
    </source>
</evidence>
<dbReference type="PANTHER" id="PTHR42985:SF40">
    <property type="entry name" value="LD47995P-RELATED"/>
    <property type="match status" value="1"/>
</dbReference>
<protein>
    <submittedName>
        <fullName evidence="14">Sodium-dependent multivitamin transporter-like isoform X2</fullName>
    </submittedName>
    <submittedName>
        <fullName evidence="15">Sodium-dependent multivitamin transporter-like isoform X3</fullName>
    </submittedName>
</protein>
<evidence type="ECO:0000256" key="6">
    <source>
        <dbReference type="ARBA" id="ARBA00022989"/>
    </source>
</evidence>
<feature type="transmembrane region" description="Helical" evidence="12">
    <location>
        <begin position="269"/>
        <end position="290"/>
    </location>
</feature>
<keyword evidence="4" id="KW-1003">Cell membrane</keyword>
<comment type="subcellular location">
    <subcellularLocation>
        <location evidence="1">Cell membrane</location>
        <topology evidence="1">Multi-pass membrane protein</topology>
    </subcellularLocation>
</comment>
<feature type="transmembrane region" description="Helical" evidence="12">
    <location>
        <begin position="20"/>
        <end position="37"/>
    </location>
</feature>
<dbReference type="Proteomes" id="UP000085678">
    <property type="component" value="Unplaced"/>
</dbReference>
<dbReference type="InterPro" id="IPR001734">
    <property type="entry name" value="Na/solute_symporter"/>
</dbReference>
<evidence type="ECO:0000256" key="1">
    <source>
        <dbReference type="ARBA" id="ARBA00004651"/>
    </source>
</evidence>
<dbReference type="GO" id="GO:0005886">
    <property type="term" value="C:plasma membrane"/>
    <property type="evidence" value="ECO:0007669"/>
    <property type="project" value="UniProtKB-SubCell"/>
</dbReference>
<evidence type="ECO:0000256" key="10">
    <source>
        <dbReference type="ARBA" id="ARBA00023201"/>
    </source>
</evidence>
<dbReference type="GO" id="GO:0015293">
    <property type="term" value="F:symporter activity"/>
    <property type="evidence" value="ECO:0007669"/>
    <property type="project" value="TreeGrafter"/>
</dbReference>